<accession>A0A382C991</accession>
<dbReference type="EMBL" id="UINC01033421">
    <property type="protein sequence ID" value="SVB22688.1"/>
    <property type="molecule type" value="Genomic_DNA"/>
</dbReference>
<gene>
    <name evidence="1" type="ORF">METZ01_LOCUS175542</name>
</gene>
<reference evidence="1" key="1">
    <citation type="submission" date="2018-05" db="EMBL/GenBank/DDBJ databases">
        <authorList>
            <person name="Lanie J.A."/>
            <person name="Ng W.-L."/>
            <person name="Kazmierczak K.M."/>
            <person name="Andrzejewski T.M."/>
            <person name="Davidsen T.M."/>
            <person name="Wayne K.J."/>
            <person name="Tettelin H."/>
            <person name="Glass J.I."/>
            <person name="Rusch D."/>
            <person name="Podicherti R."/>
            <person name="Tsui H.-C.T."/>
            <person name="Winkler M.E."/>
        </authorList>
    </citation>
    <scope>NUCLEOTIDE SEQUENCE</scope>
</reference>
<evidence type="ECO:0000313" key="1">
    <source>
        <dbReference type="EMBL" id="SVB22688.1"/>
    </source>
</evidence>
<proteinExistence type="predicted"/>
<protein>
    <submittedName>
        <fullName evidence="1">Uncharacterized protein</fullName>
    </submittedName>
</protein>
<name>A0A382C991_9ZZZZ</name>
<sequence>LLLWLIKREKNNTPYNTTVYGHFQKNPTDKFRPLWNPIDCDNVYPVVFYSFFRLPLFQIHSEGYVANIPQLFSNLFWVVVGGVSHQKKEMVLIFNTIHLRHYSMYVHRIFR</sequence>
<feature type="non-terminal residue" evidence="1">
    <location>
        <position position="1"/>
    </location>
</feature>
<organism evidence="1">
    <name type="scientific">marine metagenome</name>
    <dbReference type="NCBI Taxonomy" id="408172"/>
    <lineage>
        <taxon>unclassified sequences</taxon>
        <taxon>metagenomes</taxon>
        <taxon>ecological metagenomes</taxon>
    </lineage>
</organism>
<dbReference type="AlphaFoldDB" id="A0A382C991"/>